<evidence type="ECO:0000313" key="2">
    <source>
        <dbReference type="Proteomes" id="UP000254802"/>
    </source>
</evidence>
<dbReference type="EMBL" id="UGPN01000002">
    <property type="protein sequence ID" value="STY61458.1"/>
    <property type="molecule type" value="Genomic_DNA"/>
</dbReference>
<name>A0A378N644_MANHA</name>
<reference evidence="1 2" key="1">
    <citation type="submission" date="2018-06" db="EMBL/GenBank/DDBJ databases">
        <authorList>
            <consortium name="Pathogen Informatics"/>
            <person name="Doyle S."/>
        </authorList>
    </citation>
    <scope>NUCLEOTIDE SEQUENCE [LARGE SCALE GENOMIC DNA]</scope>
    <source>
        <strain evidence="1 2">NCTC10638</strain>
    </source>
</reference>
<gene>
    <name evidence="1" type="ORF">NCTC10638_02675</name>
</gene>
<organism evidence="1 2">
    <name type="scientific">Mannheimia haemolytica</name>
    <name type="common">Pasteurella haemolytica</name>
    <dbReference type="NCBI Taxonomy" id="75985"/>
    <lineage>
        <taxon>Bacteria</taxon>
        <taxon>Pseudomonadati</taxon>
        <taxon>Pseudomonadota</taxon>
        <taxon>Gammaproteobacteria</taxon>
        <taxon>Pasteurellales</taxon>
        <taxon>Pasteurellaceae</taxon>
        <taxon>Mannheimia</taxon>
    </lineage>
</organism>
<proteinExistence type="predicted"/>
<sequence length="29" mass="3352">MTIEILTPIYPNLLPMRPLPLGIKKWATM</sequence>
<protein>
    <submittedName>
        <fullName evidence="1">Uncharacterized protein</fullName>
    </submittedName>
</protein>
<dbReference type="Proteomes" id="UP000254802">
    <property type="component" value="Unassembled WGS sequence"/>
</dbReference>
<dbReference type="AlphaFoldDB" id="A0A378N644"/>
<evidence type="ECO:0000313" key="1">
    <source>
        <dbReference type="EMBL" id="STY61458.1"/>
    </source>
</evidence>
<accession>A0A378N644</accession>